<dbReference type="PATRIC" id="fig|742733.3.peg.4269"/>
<dbReference type="PANTHER" id="PTHR23531">
    <property type="entry name" value="QUINOLENE RESISTANCE PROTEIN NORA"/>
    <property type="match status" value="1"/>
</dbReference>
<dbReference type="Pfam" id="PF07690">
    <property type="entry name" value="MFS_1"/>
    <property type="match status" value="1"/>
</dbReference>
<dbReference type="PANTHER" id="PTHR23531:SF1">
    <property type="entry name" value="QUINOLENE RESISTANCE PROTEIN NORA"/>
    <property type="match status" value="1"/>
</dbReference>
<reference evidence="8 9" key="1">
    <citation type="submission" date="2011-08" db="EMBL/GenBank/DDBJ databases">
        <title>The Genome Sequence of Clostridium citroniae WAL-17108.</title>
        <authorList>
            <consortium name="The Broad Institute Genome Sequencing Platform"/>
            <person name="Earl A."/>
            <person name="Ward D."/>
            <person name="Feldgarden M."/>
            <person name="Gevers D."/>
            <person name="Finegold S.M."/>
            <person name="Summanen P.H."/>
            <person name="Molitoris D.R."/>
            <person name="Vaisanen M.L."/>
            <person name="Daigneault M."/>
            <person name="Allen-Vercoe E."/>
            <person name="Young S.K."/>
            <person name="Zeng Q."/>
            <person name="Gargeya S."/>
            <person name="Fitzgerald M."/>
            <person name="Haas B."/>
            <person name="Abouelleil A."/>
            <person name="Alvarado L."/>
            <person name="Arachchi H.M."/>
            <person name="Berlin A."/>
            <person name="Brown A."/>
            <person name="Chapman S.B."/>
            <person name="Chen Z."/>
            <person name="Dunbar C."/>
            <person name="Freedman E."/>
            <person name="Gearin G."/>
            <person name="Gellesch M."/>
            <person name="Goldberg J."/>
            <person name="Griggs A."/>
            <person name="Gujja S."/>
            <person name="Heiman D."/>
            <person name="Howarth C."/>
            <person name="Larson L."/>
            <person name="Lui A."/>
            <person name="MacDonald P.J.P."/>
            <person name="Montmayeur A."/>
            <person name="Murphy C."/>
            <person name="Neiman D."/>
            <person name="Pearson M."/>
            <person name="Priest M."/>
            <person name="Roberts A."/>
            <person name="Saif S."/>
            <person name="Shea T."/>
            <person name="Shenoy N."/>
            <person name="Sisk P."/>
            <person name="Stolte C."/>
            <person name="Sykes S."/>
            <person name="Wortman J."/>
            <person name="Nusbaum C."/>
            <person name="Birren B."/>
        </authorList>
    </citation>
    <scope>NUCLEOTIDE SEQUENCE [LARGE SCALE GENOMIC DNA]</scope>
    <source>
        <strain evidence="8 9">WAL-17108</strain>
    </source>
</reference>
<evidence type="ECO:0000256" key="2">
    <source>
        <dbReference type="ARBA" id="ARBA00022448"/>
    </source>
</evidence>
<dbReference type="AlphaFoldDB" id="G5HNF2"/>
<keyword evidence="3 6" id="KW-0812">Transmembrane</keyword>
<dbReference type="PROSITE" id="PS50850">
    <property type="entry name" value="MFS"/>
    <property type="match status" value="1"/>
</dbReference>
<sequence length="411" mass="44005">MSTKKATGSVSMMEIIKSLMNYNFLLLILIQIINSFANNMVKTPVNKFGEALGASATVLGIIISIYNLSVTASRPFSGLGLDKMRKKTWLLICLGLRCVSFLCYSLTGSLPMFIVSRILHGISFSLVGTSFPAVAGMAIDKKALGTAFAVYLTAPKLISSFGPVASMFIYENYGARASFLCATALILVAMVLVAMLRLEENTAKPAGAKAGETKKFGWESLGQLICFAAIPASVLQLFIGLTHNCIQDYIVLYGEYRMIANIAMFLTLEGLIGLFCRFIGGVASDKIGPDFLVICLAALGISPLLISGATSWGVLLILAAVFDQIGQSCSYPATLAMAIKSASDAQRGIAISTLYLFVDLSGIIGGMLSGTLRSAIGFDNMFRVYAIFPFMGIAVYFMVRKKLIAKLNAAE</sequence>
<proteinExistence type="predicted"/>
<dbReference type="GO" id="GO:0022857">
    <property type="term" value="F:transmembrane transporter activity"/>
    <property type="evidence" value="ECO:0007669"/>
    <property type="project" value="InterPro"/>
</dbReference>
<dbReference type="SUPFAM" id="SSF103473">
    <property type="entry name" value="MFS general substrate transporter"/>
    <property type="match status" value="1"/>
</dbReference>
<comment type="subcellular location">
    <subcellularLocation>
        <location evidence="1">Cell membrane</location>
        <topology evidence="1">Multi-pass membrane protein</topology>
    </subcellularLocation>
</comment>
<accession>G5HNF2</accession>
<feature type="transmembrane region" description="Helical" evidence="6">
    <location>
        <begin position="89"/>
        <end position="107"/>
    </location>
</feature>
<evidence type="ECO:0000256" key="5">
    <source>
        <dbReference type="ARBA" id="ARBA00023136"/>
    </source>
</evidence>
<dbReference type="Gene3D" id="1.20.1250.20">
    <property type="entry name" value="MFS general substrate transporter like domains"/>
    <property type="match status" value="1"/>
</dbReference>
<dbReference type="InterPro" id="IPR052714">
    <property type="entry name" value="MFS_Exporter"/>
</dbReference>
<evidence type="ECO:0000256" key="3">
    <source>
        <dbReference type="ARBA" id="ARBA00022692"/>
    </source>
</evidence>
<feature type="domain" description="Major facilitator superfamily (MFS) profile" evidence="7">
    <location>
        <begin position="23"/>
        <end position="404"/>
    </location>
</feature>
<dbReference type="EMBL" id="ADLJ01000033">
    <property type="protein sequence ID" value="EHE96995.1"/>
    <property type="molecule type" value="Genomic_DNA"/>
</dbReference>
<feature type="transmembrane region" description="Helical" evidence="6">
    <location>
        <begin position="148"/>
        <end position="170"/>
    </location>
</feature>
<evidence type="ECO:0000256" key="4">
    <source>
        <dbReference type="ARBA" id="ARBA00022989"/>
    </source>
</evidence>
<dbReference type="InterPro" id="IPR020846">
    <property type="entry name" value="MFS_dom"/>
</dbReference>
<evidence type="ECO:0000313" key="9">
    <source>
        <dbReference type="Proteomes" id="UP000003763"/>
    </source>
</evidence>
<protein>
    <recommendedName>
        <fullName evidence="7">Major facilitator superfamily (MFS) profile domain-containing protein</fullName>
    </recommendedName>
</protein>
<dbReference type="RefSeq" id="WP_007866217.1">
    <property type="nucleotide sequence ID" value="NZ_JH376426.1"/>
</dbReference>
<feature type="transmembrane region" description="Helical" evidence="6">
    <location>
        <begin position="20"/>
        <end position="37"/>
    </location>
</feature>
<keyword evidence="5 6" id="KW-0472">Membrane</keyword>
<dbReference type="Proteomes" id="UP000003763">
    <property type="component" value="Unassembled WGS sequence"/>
</dbReference>
<evidence type="ECO:0000256" key="1">
    <source>
        <dbReference type="ARBA" id="ARBA00004651"/>
    </source>
</evidence>
<evidence type="ECO:0000259" key="7">
    <source>
        <dbReference type="PROSITE" id="PS50850"/>
    </source>
</evidence>
<keyword evidence="4 6" id="KW-1133">Transmembrane helix</keyword>
<feature type="transmembrane region" description="Helical" evidence="6">
    <location>
        <begin position="354"/>
        <end position="376"/>
    </location>
</feature>
<feature type="transmembrane region" description="Helical" evidence="6">
    <location>
        <begin position="259"/>
        <end position="280"/>
    </location>
</feature>
<dbReference type="InterPro" id="IPR011701">
    <property type="entry name" value="MFS"/>
</dbReference>
<dbReference type="eggNOG" id="COG2814">
    <property type="taxonomic scope" value="Bacteria"/>
</dbReference>
<feature type="transmembrane region" description="Helical" evidence="6">
    <location>
        <begin position="216"/>
        <end position="239"/>
    </location>
</feature>
<feature type="transmembrane region" description="Helical" evidence="6">
    <location>
        <begin position="382"/>
        <end position="399"/>
    </location>
</feature>
<evidence type="ECO:0000256" key="6">
    <source>
        <dbReference type="SAM" id="Phobius"/>
    </source>
</evidence>
<organism evidence="8 9">
    <name type="scientific">[Clostridium] citroniae WAL-17108</name>
    <dbReference type="NCBI Taxonomy" id="742733"/>
    <lineage>
        <taxon>Bacteria</taxon>
        <taxon>Bacillati</taxon>
        <taxon>Bacillota</taxon>
        <taxon>Clostridia</taxon>
        <taxon>Lachnospirales</taxon>
        <taxon>Lachnospiraceae</taxon>
        <taxon>Enterocloster</taxon>
    </lineage>
</organism>
<comment type="caution">
    <text evidence="8">The sequence shown here is derived from an EMBL/GenBank/DDBJ whole genome shotgun (WGS) entry which is preliminary data.</text>
</comment>
<gene>
    <name evidence="8" type="ORF">HMPREF9469_04114</name>
</gene>
<name>G5HNF2_9FIRM</name>
<feature type="transmembrane region" description="Helical" evidence="6">
    <location>
        <begin position="176"/>
        <end position="196"/>
    </location>
</feature>
<dbReference type="GO" id="GO:0005886">
    <property type="term" value="C:plasma membrane"/>
    <property type="evidence" value="ECO:0007669"/>
    <property type="project" value="UniProtKB-SubCell"/>
</dbReference>
<keyword evidence="2" id="KW-0813">Transport</keyword>
<evidence type="ECO:0000313" key="8">
    <source>
        <dbReference type="EMBL" id="EHE96995.1"/>
    </source>
</evidence>
<feature type="transmembrane region" description="Helical" evidence="6">
    <location>
        <begin position="49"/>
        <end position="68"/>
    </location>
</feature>
<dbReference type="InterPro" id="IPR036259">
    <property type="entry name" value="MFS_trans_sf"/>
</dbReference>
<dbReference type="HOGENOM" id="CLU_001265_10_13_9"/>